<reference evidence="2" key="1">
    <citation type="journal article" date="2020" name="mSystems">
        <title>Genome- and Community-Level Interaction Insights into Carbon Utilization and Element Cycling Functions of Hydrothermarchaeota in Hydrothermal Sediment.</title>
        <authorList>
            <person name="Zhou Z."/>
            <person name="Liu Y."/>
            <person name="Xu W."/>
            <person name="Pan J."/>
            <person name="Luo Z.H."/>
            <person name="Li M."/>
        </authorList>
    </citation>
    <scope>NUCLEOTIDE SEQUENCE [LARGE SCALE GENOMIC DNA]</scope>
    <source>
        <strain evidence="2">SpSt-26</strain>
    </source>
</reference>
<dbReference type="InterPro" id="IPR007160">
    <property type="entry name" value="DUF362"/>
</dbReference>
<evidence type="ECO:0000313" key="2">
    <source>
        <dbReference type="EMBL" id="HEH36159.1"/>
    </source>
</evidence>
<proteinExistence type="predicted"/>
<dbReference type="Pfam" id="PF04015">
    <property type="entry name" value="DUF362"/>
    <property type="match status" value="1"/>
</dbReference>
<gene>
    <name evidence="2" type="ORF">ENP88_08560</name>
</gene>
<name>A0A7J2TKC1_ARCFL</name>
<feature type="domain" description="DUF362" evidence="1">
    <location>
        <begin position="34"/>
        <end position="219"/>
    </location>
</feature>
<dbReference type="EMBL" id="DSLA01000138">
    <property type="protein sequence ID" value="HEH36159.1"/>
    <property type="molecule type" value="Genomic_DNA"/>
</dbReference>
<sequence>MTVVLVEKVESYEEVGNFVEKVFEFFDIDGCEFLKPNFVKFDDPERGGITHPKVVKEILKSAKERGVDLTVLEGGFFRKSAEECFKAFGIDKVANCINLNEDEFLEIEINGKALKSVEIAKTALKARDGFISVPKMKVHHLTKVTLGIKNNMGFLKKPAVYMHRQIDQKLVDLLNFISPEITIIDGIIAGNLSEIFPKPVRHGIMIASDDVVACDFVATMLMNIDPFQVDHIRLAIESRGLKVDEIEIIGRAEVRNYSLSILSRILGKLKI</sequence>
<evidence type="ECO:0000259" key="1">
    <source>
        <dbReference type="Pfam" id="PF04015"/>
    </source>
</evidence>
<protein>
    <submittedName>
        <fullName evidence="2">DUF362 domain-containing protein</fullName>
    </submittedName>
</protein>
<accession>A0A7J2TKC1</accession>
<dbReference type="AlphaFoldDB" id="A0A7J2TKC1"/>
<organism evidence="2">
    <name type="scientific">Archaeoglobus fulgidus</name>
    <dbReference type="NCBI Taxonomy" id="2234"/>
    <lineage>
        <taxon>Archaea</taxon>
        <taxon>Methanobacteriati</taxon>
        <taxon>Methanobacteriota</taxon>
        <taxon>Archaeoglobi</taxon>
        <taxon>Archaeoglobales</taxon>
        <taxon>Archaeoglobaceae</taxon>
        <taxon>Archaeoglobus</taxon>
    </lineage>
</organism>
<comment type="caution">
    <text evidence="2">The sequence shown here is derived from an EMBL/GenBank/DDBJ whole genome shotgun (WGS) entry which is preliminary data.</text>
</comment>